<feature type="transmembrane region" description="Helical" evidence="6">
    <location>
        <begin position="290"/>
        <end position="306"/>
    </location>
</feature>
<evidence type="ECO:0000256" key="5">
    <source>
        <dbReference type="ARBA" id="ARBA00023136"/>
    </source>
</evidence>
<keyword evidence="2 6" id="KW-0812">Transmembrane</keyword>
<feature type="transmembrane region" description="Helical" evidence="6">
    <location>
        <begin position="392"/>
        <end position="409"/>
    </location>
</feature>
<evidence type="ECO:0000259" key="8">
    <source>
        <dbReference type="Pfam" id="PF06814"/>
    </source>
</evidence>
<dbReference type="EMBL" id="SWLB01000023">
    <property type="protein sequence ID" value="KAF3323450.1"/>
    <property type="molecule type" value="Genomic_DNA"/>
</dbReference>
<evidence type="ECO:0000256" key="4">
    <source>
        <dbReference type="ARBA" id="ARBA00022989"/>
    </source>
</evidence>
<accession>A0A833QFV2</accession>
<keyword evidence="4 6" id="KW-1133">Transmembrane helix</keyword>
<dbReference type="GO" id="GO:0016020">
    <property type="term" value="C:membrane"/>
    <property type="evidence" value="ECO:0007669"/>
    <property type="project" value="UniProtKB-SubCell"/>
</dbReference>
<keyword evidence="5 6" id="KW-0472">Membrane</keyword>
<proteinExistence type="predicted"/>
<evidence type="ECO:0000256" key="6">
    <source>
        <dbReference type="SAM" id="Phobius"/>
    </source>
</evidence>
<evidence type="ECO:0000256" key="7">
    <source>
        <dbReference type="SAM" id="SignalP"/>
    </source>
</evidence>
<feature type="domain" description="GOST seven transmembrane" evidence="8">
    <location>
        <begin position="209"/>
        <end position="465"/>
    </location>
</feature>
<feature type="signal peptide" evidence="7">
    <location>
        <begin position="1"/>
        <end position="25"/>
    </location>
</feature>
<dbReference type="Proteomes" id="UP000623129">
    <property type="component" value="Unassembled WGS sequence"/>
</dbReference>
<gene>
    <name evidence="9" type="ORF">FCM35_KLT12181</name>
</gene>
<feature type="transmembrane region" description="Helical" evidence="6">
    <location>
        <begin position="438"/>
        <end position="460"/>
    </location>
</feature>
<feature type="transmembrane region" description="Helical" evidence="6">
    <location>
        <begin position="351"/>
        <end position="371"/>
    </location>
</feature>
<evidence type="ECO:0000256" key="3">
    <source>
        <dbReference type="ARBA" id="ARBA00022729"/>
    </source>
</evidence>
<organism evidence="9 10">
    <name type="scientific">Carex littledalei</name>
    <dbReference type="NCBI Taxonomy" id="544730"/>
    <lineage>
        <taxon>Eukaryota</taxon>
        <taxon>Viridiplantae</taxon>
        <taxon>Streptophyta</taxon>
        <taxon>Embryophyta</taxon>
        <taxon>Tracheophyta</taxon>
        <taxon>Spermatophyta</taxon>
        <taxon>Magnoliopsida</taxon>
        <taxon>Liliopsida</taxon>
        <taxon>Poales</taxon>
        <taxon>Cyperaceae</taxon>
        <taxon>Cyperoideae</taxon>
        <taxon>Cariceae</taxon>
        <taxon>Carex</taxon>
        <taxon>Carex subgen. Euthyceras</taxon>
    </lineage>
</organism>
<dbReference type="InterPro" id="IPR053937">
    <property type="entry name" value="GOST_TM"/>
</dbReference>
<evidence type="ECO:0000313" key="9">
    <source>
        <dbReference type="EMBL" id="KAF3323450.1"/>
    </source>
</evidence>
<comment type="subcellular location">
    <subcellularLocation>
        <location evidence="1">Membrane</location>
        <topology evidence="1">Multi-pass membrane protein</topology>
    </subcellularLocation>
</comment>
<dbReference type="OrthoDB" id="19932at2759"/>
<protein>
    <submittedName>
        <fullName evidence="9">Transmembrane protein 87B-like protein</fullName>
    </submittedName>
</protein>
<keyword evidence="10" id="KW-1185">Reference proteome</keyword>
<dbReference type="Pfam" id="PF06814">
    <property type="entry name" value="GOST_TM"/>
    <property type="match status" value="1"/>
</dbReference>
<dbReference type="PANTHER" id="PTHR21229:SF20">
    <property type="entry name" value="OS07G0614600 PROTEIN"/>
    <property type="match status" value="1"/>
</dbReference>
<feature type="transmembrane region" description="Helical" evidence="6">
    <location>
        <begin position="207"/>
        <end position="230"/>
    </location>
</feature>
<dbReference type="PANTHER" id="PTHR21229">
    <property type="entry name" value="LUNG SEVEN TRANSMEMBRANE RECEPTOR"/>
    <property type="match status" value="1"/>
</dbReference>
<name>A0A833QFV2_9POAL</name>
<evidence type="ECO:0000313" key="10">
    <source>
        <dbReference type="Proteomes" id="UP000623129"/>
    </source>
</evidence>
<dbReference type="AlphaFoldDB" id="A0A833QFV2"/>
<reference evidence="9" key="1">
    <citation type="submission" date="2020-01" db="EMBL/GenBank/DDBJ databases">
        <title>Genome sequence of Kobresia littledalei, the first chromosome-level genome in the family Cyperaceae.</title>
        <authorList>
            <person name="Qu G."/>
        </authorList>
    </citation>
    <scope>NUCLEOTIDE SEQUENCE</scope>
    <source>
        <strain evidence="9">C.B.Clarke</strain>
        <tissue evidence="9">Leaf</tissue>
    </source>
</reference>
<feature type="chain" id="PRO_5032748187" evidence="7">
    <location>
        <begin position="26"/>
        <end position="529"/>
    </location>
</feature>
<dbReference type="InterPro" id="IPR009637">
    <property type="entry name" value="GPR107/GPR108-like"/>
</dbReference>
<keyword evidence="3 7" id="KW-0732">Signal</keyword>
<dbReference type="GO" id="GO:0005794">
    <property type="term" value="C:Golgi apparatus"/>
    <property type="evidence" value="ECO:0007669"/>
    <property type="project" value="TreeGrafter"/>
</dbReference>
<evidence type="ECO:0000256" key="2">
    <source>
        <dbReference type="ARBA" id="ARBA00022692"/>
    </source>
</evidence>
<comment type="caution">
    <text evidence="9">The sequence shown here is derived from an EMBL/GenBank/DDBJ whole genome shotgun (WGS) entry which is preliminary data.</text>
</comment>
<evidence type="ECO:0000256" key="1">
    <source>
        <dbReference type="ARBA" id="ARBA00004141"/>
    </source>
</evidence>
<sequence length="529" mass="59023">MASKLSSVVPLMVVFLCLQSLGTKASVHDYKGQKFSSSGNAFALHGGSEGLFASRLFVNSSDPNAAGSFIRFEKITFKRSNESAALNKSSSVHAIMFEILDRDTLGGSAYGGQKAICCTPDLSMLGACTEGTIIYHTSNHSNNWPQLLTATFKPGKTEADLPSETIRIAQTGMYNLYFIYCDPDLEGVLIEGKTIWKNPSGYLPGRMAPLMMFYGLISLAFVALGAYWFYQYSLFWREVMPLQNCITLVITLGMLETTLWYFDFAEFNMTGIRPAGTTFWAATFGTVRKTISRVLILLVSMGFGVVKPTLGGITSKVLLLGGTFFVASEVLEVVENVGAVSDQSTKAKLLFVLPVAMMDALFIIWIFTSLSRTLNKLQARRMTAKLEMYRKLTTALVAATVVSLGWIGFEASHFYCFLKNFFCIKTTDIYNEKWQTTWVIPALWQVISFSVLCVICSLWAPSQNSTRFAYSEDGFEDFDYEELHSPARHGSFSFRENWSYSMSPDTKVILRSDSIIYKVTGLDEEDKRE</sequence>